<protein>
    <recommendedName>
        <fullName evidence="2">Alpha/beta hydrolase fold-3 domain-containing protein</fullName>
    </recommendedName>
</protein>
<accession>A0A507R3P0</accession>
<gene>
    <name evidence="3" type="ORF">MPDQ_002802</name>
</gene>
<dbReference type="AlphaFoldDB" id="A0A507R3P0"/>
<dbReference type="GO" id="GO:0016787">
    <property type="term" value="F:hydrolase activity"/>
    <property type="evidence" value="ECO:0007669"/>
    <property type="project" value="UniProtKB-KW"/>
</dbReference>
<keyword evidence="1" id="KW-0378">Hydrolase</keyword>
<dbReference type="PANTHER" id="PTHR48081:SF8">
    <property type="entry name" value="ALPHA_BETA HYDROLASE FOLD-3 DOMAIN-CONTAINING PROTEIN-RELATED"/>
    <property type="match status" value="1"/>
</dbReference>
<name>A0A507R3P0_MONPU</name>
<sequence>MAARTTLDPELQHFLATTLEGSLRLGGPDYIHERRHHTEVLGIHALEPSKQAPIHRVEFTAIRGPYGTIPIRVLYPSSATERQHSNDAAALIYFHGGGYTVGTVDEFENGLRIVAEGAGVIVFAVEYRLAPEWSFPVQIDEYASVIDWLLGSGSKERGINPRRICVGGDSAGGNMSAAISLKRRDEGKNGDIKAQILLYPEARIPFDTLAAAENNSTLYLQCNGIFSFAHHYLPIGVAPSHPYVSPGMQPVTNLKDLPPAAVFTCGFDPLRDVGVEYASKLQEANNKVTWRHHANLTHGFLQFAPWCDEAMKATKQVAATLRDFAYD</sequence>
<evidence type="ECO:0000259" key="2">
    <source>
        <dbReference type="Pfam" id="PF07859"/>
    </source>
</evidence>
<dbReference type="Gene3D" id="3.40.50.1820">
    <property type="entry name" value="alpha/beta hydrolase"/>
    <property type="match status" value="1"/>
</dbReference>
<dbReference type="PANTHER" id="PTHR48081">
    <property type="entry name" value="AB HYDROLASE SUPERFAMILY PROTEIN C4A8.06C"/>
    <property type="match status" value="1"/>
</dbReference>
<dbReference type="SUPFAM" id="SSF53474">
    <property type="entry name" value="alpha/beta-Hydrolases"/>
    <property type="match status" value="1"/>
</dbReference>
<dbReference type="Proteomes" id="UP000319663">
    <property type="component" value="Unassembled WGS sequence"/>
</dbReference>
<comment type="caution">
    <text evidence="3">The sequence shown here is derived from an EMBL/GenBank/DDBJ whole genome shotgun (WGS) entry which is preliminary data.</text>
</comment>
<keyword evidence="4" id="KW-1185">Reference proteome</keyword>
<evidence type="ECO:0000313" key="3">
    <source>
        <dbReference type="EMBL" id="TQB75509.1"/>
    </source>
</evidence>
<dbReference type="InterPro" id="IPR050300">
    <property type="entry name" value="GDXG_lipolytic_enzyme"/>
</dbReference>
<dbReference type="EMBL" id="VIFY01000019">
    <property type="protein sequence ID" value="TQB75509.1"/>
    <property type="molecule type" value="Genomic_DNA"/>
</dbReference>
<dbReference type="InterPro" id="IPR013094">
    <property type="entry name" value="AB_hydrolase_3"/>
</dbReference>
<organism evidence="3 4">
    <name type="scientific">Monascus purpureus</name>
    <name type="common">Red mold</name>
    <name type="synonym">Monascus anka</name>
    <dbReference type="NCBI Taxonomy" id="5098"/>
    <lineage>
        <taxon>Eukaryota</taxon>
        <taxon>Fungi</taxon>
        <taxon>Dikarya</taxon>
        <taxon>Ascomycota</taxon>
        <taxon>Pezizomycotina</taxon>
        <taxon>Eurotiomycetes</taxon>
        <taxon>Eurotiomycetidae</taxon>
        <taxon>Eurotiales</taxon>
        <taxon>Aspergillaceae</taxon>
        <taxon>Monascus</taxon>
    </lineage>
</organism>
<evidence type="ECO:0000256" key="1">
    <source>
        <dbReference type="ARBA" id="ARBA00022801"/>
    </source>
</evidence>
<dbReference type="STRING" id="5098.A0A507R3P0"/>
<dbReference type="InterPro" id="IPR029058">
    <property type="entry name" value="AB_hydrolase_fold"/>
</dbReference>
<reference evidence="3 4" key="1">
    <citation type="submission" date="2019-06" db="EMBL/GenBank/DDBJ databases">
        <title>Wine fermentation using esterase from Monascus purpureus.</title>
        <authorList>
            <person name="Geng C."/>
            <person name="Zhang Y."/>
        </authorList>
    </citation>
    <scope>NUCLEOTIDE SEQUENCE [LARGE SCALE GENOMIC DNA]</scope>
    <source>
        <strain evidence="3">HQ1</strain>
    </source>
</reference>
<proteinExistence type="predicted"/>
<evidence type="ECO:0000313" key="4">
    <source>
        <dbReference type="Proteomes" id="UP000319663"/>
    </source>
</evidence>
<dbReference type="Pfam" id="PF07859">
    <property type="entry name" value="Abhydrolase_3"/>
    <property type="match status" value="1"/>
</dbReference>
<feature type="domain" description="Alpha/beta hydrolase fold-3" evidence="2">
    <location>
        <begin position="91"/>
        <end position="301"/>
    </location>
</feature>